<dbReference type="Gene3D" id="1.10.10.10">
    <property type="entry name" value="Winged helix-like DNA-binding domain superfamily/Winged helix DNA-binding domain"/>
    <property type="match status" value="1"/>
</dbReference>
<protein>
    <recommendedName>
        <fullName evidence="1">Plasmid replication protein RepL domain-containing protein</fullName>
    </recommendedName>
</protein>
<dbReference type="Pfam" id="PF05732">
    <property type="entry name" value="RepL"/>
    <property type="match status" value="1"/>
</dbReference>
<dbReference type="AlphaFoldDB" id="A0A0H5PZN6"/>
<evidence type="ECO:0000259" key="1">
    <source>
        <dbReference type="Pfam" id="PF05732"/>
    </source>
</evidence>
<feature type="domain" description="Plasmid replication protein RepL" evidence="1">
    <location>
        <begin position="43"/>
        <end position="112"/>
    </location>
</feature>
<accession>A0A0H5PZN6</accession>
<dbReference type="InterPro" id="IPR036390">
    <property type="entry name" value="WH_DNA-bd_sf"/>
</dbReference>
<dbReference type="InterPro" id="IPR008813">
    <property type="entry name" value="Plasmid_replication_RepL"/>
</dbReference>
<keyword evidence="2" id="KW-0614">Plasmid</keyword>
<organism evidence="2">
    <name type="scientific">uncultured prokaryote</name>
    <dbReference type="NCBI Taxonomy" id="198431"/>
    <lineage>
        <taxon>unclassified sequences</taxon>
        <taxon>environmental samples</taxon>
    </lineage>
</organism>
<reference evidence="2" key="2">
    <citation type="submission" date="2015-07" db="EMBL/GenBank/DDBJ databases">
        <title>Plasmids, circular viruses and viroids from rat gut.</title>
        <authorList>
            <person name="Jorgensen T.J."/>
            <person name="Hansen M.A."/>
            <person name="Xu Z."/>
            <person name="Tabak M.A."/>
            <person name="Sorensen S.J."/>
            <person name="Hansen L.H."/>
        </authorList>
    </citation>
    <scope>NUCLEOTIDE SEQUENCE</scope>
    <source>
        <plasmid evidence="2">pRGRH0452</plasmid>
    </source>
</reference>
<evidence type="ECO:0000313" key="2">
    <source>
        <dbReference type="EMBL" id="CRY95048.1"/>
    </source>
</evidence>
<reference evidence="2" key="1">
    <citation type="submission" date="2015-06" db="EMBL/GenBank/DDBJ databases">
        <authorList>
            <person name="Joergensen T."/>
        </authorList>
    </citation>
    <scope>NUCLEOTIDE SEQUENCE</scope>
    <source>
        <plasmid evidence="2">pRGRH0452</plasmid>
    </source>
</reference>
<dbReference type="EMBL" id="LN853094">
    <property type="protein sequence ID" value="CRY95048.1"/>
    <property type="molecule type" value="Genomic_DNA"/>
</dbReference>
<proteinExistence type="predicted"/>
<dbReference type="SUPFAM" id="SSF46785">
    <property type="entry name" value="Winged helix' DNA-binding domain"/>
    <property type="match status" value="1"/>
</dbReference>
<name>A0A0H5PZN6_9ZZZZ</name>
<sequence>MVNAVVPLNDKPATFGWLQLEKKAAGALSKLAIKSPPAMGTLMYMVNRMSRSNAIVVSQGAIAAELGLSRETINKAIRLLAAHHFIQALKVGGSSVYVVNSRVAWQGERGARYAAFGADVIALEIEQDHPIDDLPPLQQVPILHDGERVLVGNEPLDPPDQGELNLP</sequence>
<dbReference type="InterPro" id="IPR036388">
    <property type="entry name" value="WH-like_DNA-bd_sf"/>
</dbReference>
<dbReference type="GO" id="GO:0006276">
    <property type="term" value="P:plasmid maintenance"/>
    <property type="evidence" value="ECO:0007669"/>
    <property type="project" value="InterPro"/>
</dbReference>
<geneLocation type="plasmid" evidence="2">
    <name>pRGRH0452</name>
</geneLocation>
<dbReference type="GO" id="GO:0006260">
    <property type="term" value="P:DNA replication"/>
    <property type="evidence" value="ECO:0007669"/>
    <property type="project" value="InterPro"/>
</dbReference>